<reference evidence="2" key="1">
    <citation type="journal article" date="2019" name="bioRxiv">
        <title>The Genome of the Zebra Mussel, Dreissena polymorpha: A Resource for Invasive Species Research.</title>
        <authorList>
            <person name="McCartney M.A."/>
            <person name="Auch B."/>
            <person name="Kono T."/>
            <person name="Mallez S."/>
            <person name="Zhang Y."/>
            <person name="Obille A."/>
            <person name="Becker A."/>
            <person name="Abrahante J.E."/>
            <person name="Garbe J."/>
            <person name="Badalamenti J.P."/>
            <person name="Herman A."/>
            <person name="Mangelson H."/>
            <person name="Liachko I."/>
            <person name="Sullivan S."/>
            <person name="Sone E.D."/>
            <person name="Koren S."/>
            <person name="Silverstein K.A.T."/>
            <person name="Beckman K.B."/>
            <person name="Gohl D.M."/>
        </authorList>
    </citation>
    <scope>NUCLEOTIDE SEQUENCE</scope>
    <source>
        <strain evidence="2">Duluth1</strain>
        <tissue evidence="2">Whole animal</tissue>
    </source>
</reference>
<accession>A0A9D4JYQ3</accession>
<dbReference type="AlphaFoldDB" id="A0A9D4JYQ3"/>
<feature type="compositionally biased region" description="Polar residues" evidence="1">
    <location>
        <begin position="94"/>
        <end position="105"/>
    </location>
</feature>
<feature type="non-terminal residue" evidence="2">
    <location>
        <position position="468"/>
    </location>
</feature>
<organism evidence="2 3">
    <name type="scientific">Dreissena polymorpha</name>
    <name type="common">Zebra mussel</name>
    <name type="synonym">Mytilus polymorpha</name>
    <dbReference type="NCBI Taxonomy" id="45954"/>
    <lineage>
        <taxon>Eukaryota</taxon>
        <taxon>Metazoa</taxon>
        <taxon>Spiralia</taxon>
        <taxon>Lophotrochozoa</taxon>
        <taxon>Mollusca</taxon>
        <taxon>Bivalvia</taxon>
        <taxon>Autobranchia</taxon>
        <taxon>Heteroconchia</taxon>
        <taxon>Euheterodonta</taxon>
        <taxon>Imparidentia</taxon>
        <taxon>Neoheterodontei</taxon>
        <taxon>Myida</taxon>
        <taxon>Dreissenoidea</taxon>
        <taxon>Dreissenidae</taxon>
        <taxon>Dreissena</taxon>
    </lineage>
</organism>
<sequence length="468" mass="52003">MSSWFAALGPCASPKSKAKEQKPLAAQTGRPLSFSSIKRRGSLTDVRPTNRKVSGSRSFREKIQDTFEGGFRKVKKTGSLEVVNPHARGETYGNPDTNMNVSTSLRPKAYRGNSSDSYQASEAESSAQKDKFWTNFYNTLPRNRHKERPKDLSLQDLPVTEMDSETDLTQKQETGTSQQKSSSDQWQGYATSPRTKRKNKTLERMNSAPNSRNSPIKPGYEPEHRAASDGNASPQILELTENPLFDSNGSGFVVMPRSVSMQEEYWVPGMKTGSKVELRKVTASPDRMLVRHSPAGSPMPSQGQVWVRTKDGSHVELHTLERLHRDLPSPSESQKTDSSSIIYNMTANSLTSQIAMVPKFPVEDRLPSGYTSSTTQTQQEIGSLPGSLQGSYMSPEEYQANIFDLINSLNQSPPNPASPEVKRFREMKGSRSPDVVEGHFTEDGQKFHSEKYIILGQSEGQVSKGDEK</sequence>
<feature type="region of interest" description="Disordered" evidence="1">
    <location>
        <begin position="78"/>
        <end position="230"/>
    </location>
</feature>
<dbReference type="EMBL" id="JAIWYP010000004">
    <property type="protein sequence ID" value="KAH3829700.1"/>
    <property type="molecule type" value="Genomic_DNA"/>
</dbReference>
<gene>
    <name evidence="2" type="ORF">DPMN_102928</name>
</gene>
<reference evidence="2" key="2">
    <citation type="submission" date="2020-11" db="EMBL/GenBank/DDBJ databases">
        <authorList>
            <person name="McCartney M.A."/>
            <person name="Auch B."/>
            <person name="Kono T."/>
            <person name="Mallez S."/>
            <person name="Becker A."/>
            <person name="Gohl D.M."/>
            <person name="Silverstein K.A.T."/>
            <person name="Koren S."/>
            <person name="Bechman K.B."/>
            <person name="Herman A."/>
            <person name="Abrahante J.E."/>
            <person name="Garbe J."/>
        </authorList>
    </citation>
    <scope>NUCLEOTIDE SEQUENCE</scope>
    <source>
        <strain evidence="2">Duluth1</strain>
        <tissue evidence="2">Whole animal</tissue>
    </source>
</reference>
<feature type="region of interest" description="Disordered" evidence="1">
    <location>
        <begin position="1"/>
        <end position="57"/>
    </location>
</feature>
<dbReference type="Proteomes" id="UP000828390">
    <property type="component" value="Unassembled WGS sequence"/>
</dbReference>
<protein>
    <submittedName>
        <fullName evidence="2">Uncharacterized protein</fullName>
    </submittedName>
</protein>
<evidence type="ECO:0000313" key="2">
    <source>
        <dbReference type="EMBL" id="KAH3829700.1"/>
    </source>
</evidence>
<keyword evidence="3" id="KW-1185">Reference proteome</keyword>
<evidence type="ECO:0000256" key="1">
    <source>
        <dbReference type="SAM" id="MobiDB-lite"/>
    </source>
</evidence>
<comment type="caution">
    <text evidence="2">The sequence shown here is derived from an EMBL/GenBank/DDBJ whole genome shotgun (WGS) entry which is preliminary data.</text>
</comment>
<feature type="compositionally biased region" description="Low complexity" evidence="1">
    <location>
        <begin position="114"/>
        <end position="126"/>
    </location>
</feature>
<feature type="compositionally biased region" description="Polar residues" evidence="1">
    <location>
        <begin position="167"/>
        <end position="193"/>
    </location>
</feature>
<name>A0A9D4JYQ3_DREPO</name>
<evidence type="ECO:0000313" key="3">
    <source>
        <dbReference type="Proteomes" id="UP000828390"/>
    </source>
</evidence>
<proteinExistence type="predicted"/>